<name>A0ABU5K8A6_9ACTN</name>
<keyword evidence="3" id="KW-1185">Reference proteome</keyword>
<protein>
    <submittedName>
        <fullName evidence="2">Uncharacterized protein</fullName>
    </submittedName>
</protein>
<feature type="chain" id="PRO_5046511867" evidence="1">
    <location>
        <begin position="21"/>
        <end position="352"/>
    </location>
</feature>
<dbReference type="PROSITE" id="PS51257">
    <property type="entry name" value="PROKAR_LIPOPROTEIN"/>
    <property type="match status" value="1"/>
</dbReference>
<feature type="signal peptide" evidence="1">
    <location>
        <begin position="1"/>
        <end position="20"/>
    </location>
</feature>
<sequence>MWARTTLALALVVALAGCSADDPAPRSAPSGGPLEDPVAVEPTPALLAWQDTGVAAGTPYAKGPEWDASTVDGRSRVDLRSGDRTLSVAAGRGRTISEVLMDAGRVVVVRQDTAERASSRVTVVDLASGDRREITQPPAASGGSWALTGGDLHYSTYGDARAYCLATYALDDDKGEDGWCAPARTGFSGLTASEHGIGVMTFDDARPVACRTANLLDDAGTPQPVEGPADCVAWDVAATADGAVWSEVTDPSRQEEAHFRASADGAFFDLGPGTTGSLVPCGDSVFFVRDPQDSDEPARLVRWTPDRTLEVAYESASVGNAFLGEPACAEGVLTLSAFGEEGDESVWASVAE</sequence>
<keyword evidence="1" id="KW-0732">Signal</keyword>
<dbReference type="Proteomes" id="UP001291999">
    <property type="component" value="Unassembled WGS sequence"/>
</dbReference>
<proteinExistence type="predicted"/>
<evidence type="ECO:0000313" key="3">
    <source>
        <dbReference type="Proteomes" id="UP001291999"/>
    </source>
</evidence>
<evidence type="ECO:0000256" key="1">
    <source>
        <dbReference type="SAM" id="SignalP"/>
    </source>
</evidence>
<gene>
    <name evidence="2" type="ORF">SFC79_04790</name>
</gene>
<dbReference type="RefSeq" id="WP_322423439.1">
    <property type="nucleotide sequence ID" value="NZ_JAXQPW010000001.1"/>
</dbReference>
<reference evidence="2 3" key="1">
    <citation type="submission" date="2023-11" db="EMBL/GenBank/DDBJ databases">
        <title>Novel species in genus Nocardioides.</title>
        <authorList>
            <person name="Zhou H."/>
        </authorList>
    </citation>
    <scope>NUCLEOTIDE SEQUENCE [LARGE SCALE GENOMIC DNA]</scope>
    <source>
        <strain evidence="2 3">S-58</strain>
    </source>
</reference>
<dbReference type="EMBL" id="JAXQPW010000001">
    <property type="protein sequence ID" value="MDZ5661073.1"/>
    <property type="molecule type" value="Genomic_DNA"/>
</dbReference>
<organism evidence="2 3">
    <name type="scientific">Nocardioides renjunii</name>
    <dbReference type="NCBI Taxonomy" id="3095075"/>
    <lineage>
        <taxon>Bacteria</taxon>
        <taxon>Bacillati</taxon>
        <taxon>Actinomycetota</taxon>
        <taxon>Actinomycetes</taxon>
        <taxon>Propionibacteriales</taxon>
        <taxon>Nocardioidaceae</taxon>
        <taxon>Nocardioides</taxon>
    </lineage>
</organism>
<accession>A0ABU5K8A6</accession>
<comment type="caution">
    <text evidence="2">The sequence shown here is derived from an EMBL/GenBank/DDBJ whole genome shotgun (WGS) entry which is preliminary data.</text>
</comment>
<evidence type="ECO:0000313" key="2">
    <source>
        <dbReference type="EMBL" id="MDZ5661073.1"/>
    </source>
</evidence>